<dbReference type="EMBL" id="CP000783">
    <property type="protein sequence ID" value="ABU76518.1"/>
    <property type="molecule type" value="Genomic_DNA"/>
</dbReference>
<evidence type="ECO:0000313" key="13">
    <source>
        <dbReference type="EMBL" id="ABU76518.1"/>
    </source>
</evidence>
<evidence type="ECO:0000256" key="10">
    <source>
        <dbReference type="ARBA" id="ARBA00023225"/>
    </source>
</evidence>
<evidence type="ECO:0000256" key="12">
    <source>
        <dbReference type="SAM" id="Coils"/>
    </source>
</evidence>
<evidence type="ECO:0000256" key="5">
    <source>
        <dbReference type="ARBA" id="ARBA00022475"/>
    </source>
</evidence>
<dbReference type="GO" id="GO:0071973">
    <property type="term" value="P:bacterial-type flagellum-dependent cell motility"/>
    <property type="evidence" value="ECO:0007669"/>
    <property type="project" value="InterPro"/>
</dbReference>
<proteinExistence type="inferred from homology"/>
<keyword evidence="10 11" id="KW-1006">Bacterial flagellum protein export</keyword>
<evidence type="ECO:0000313" key="14">
    <source>
        <dbReference type="Proteomes" id="UP000000260"/>
    </source>
</evidence>
<comment type="subcellular location">
    <subcellularLocation>
        <location evidence="1">Cell membrane</location>
        <topology evidence="1">Peripheral membrane protein</topology>
        <orientation evidence="1">Cytoplasmic side</orientation>
    </subcellularLocation>
</comment>
<comment type="function">
    <text evidence="11">Flagellar protein that affects chemotactic events.</text>
</comment>
<keyword evidence="9 11" id="KW-0472">Membrane</keyword>
<keyword evidence="5 11" id="KW-1003">Cell membrane</keyword>
<evidence type="ECO:0000256" key="3">
    <source>
        <dbReference type="ARBA" id="ARBA00020392"/>
    </source>
</evidence>
<keyword evidence="6 11" id="KW-0145">Chemotaxis</keyword>
<keyword evidence="14" id="KW-1185">Reference proteome</keyword>
<dbReference type="AlphaFoldDB" id="A7MJK2"/>
<dbReference type="PANTHER" id="PTHR38786">
    <property type="entry name" value="FLAGELLAR FLIJ PROTEIN"/>
    <property type="match status" value="1"/>
</dbReference>
<evidence type="ECO:0000256" key="8">
    <source>
        <dbReference type="ARBA" id="ARBA00022927"/>
    </source>
</evidence>
<dbReference type="GO" id="GO:0005886">
    <property type="term" value="C:plasma membrane"/>
    <property type="evidence" value="ECO:0007669"/>
    <property type="project" value="UniProtKB-SubCell"/>
</dbReference>
<keyword evidence="8 11" id="KW-0653">Protein transport</keyword>
<evidence type="ECO:0000256" key="9">
    <source>
        <dbReference type="ARBA" id="ARBA00023136"/>
    </source>
</evidence>
<sequence length="152" mass="17992">MREVAMKQNGALNTLKDMAEKEVDDAALRLGEMRRGCQQAEEQLSMLMNYQQEYRNNLNQTMTQGIASNRWVNYQQFIQTLEKAIEQHRLQLTQWNTKVDQALSFWKEKKQRLQAWQTLQDRHASAALLAENRLDQKRMDEFAQRASMRKGE</sequence>
<organism evidence="13 14">
    <name type="scientific">Cronobacter sakazakii (strain ATCC BAA-894)</name>
    <name type="common">Enterobacter sakazakii</name>
    <dbReference type="NCBI Taxonomy" id="290339"/>
    <lineage>
        <taxon>Bacteria</taxon>
        <taxon>Pseudomonadati</taxon>
        <taxon>Pseudomonadota</taxon>
        <taxon>Gammaproteobacteria</taxon>
        <taxon>Enterobacterales</taxon>
        <taxon>Enterobacteriaceae</taxon>
        <taxon>Cronobacter</taxon>
    </lineage>
</organism>
<keyword evidence="7 11" id="KW-1005">Bacterial flagellum biogenesis</keyword>
<dbReference type="PIRSF" id="PIRSF019404">
    <property type="entry name" value="FliJ"/>
    <property type="match status" value="1"/>
</dbReference>
<evidence type="ECO:0000256" key="6">
    <source>
        <dbReference type="ARBA" id="ARBA00022500"/>
    </source>
</evidence>
<reference evidence="13 14" key="1">
    <citation type="journal article" date="2010" name="PLoS ONE">
        <title>Genome sequence of Cronobacter sakazakii BAA-894 and comparative genomic hybridization analysis with other Cronobacter species.</title>
        <authorList>
            <person name="Kucerova E."/>
            <person name="Clifton S.W."/>
            <person name="Xia X.Q."/>
            <person name="Long F."/>
            <person name="Porwollik S."/>
            <person name="Fulton L."/>
            <person name="Fronick C."/>
            <person name="Minx P."/>
            <person name="Kyung K."/>
            <person name="Warren W."/>
            <person name="Fulton R."/>
            <person name="Feng D."/>
            <person name="Wollam A."/>
            <person name="Shah N."/>
            <person name="Bhonagiri V."/>
            <person name="Nash W.E."/>
            <person name="Hallsworth-Pepin K."/>
            <person name="Wilson R.K."/>
            <person name="McClelland M."/>
            <person name="Forsythe S.J."/>
        </authorList>
    </citation>
    <scope>NUCLEOTIDE SEQUENCE [LARGE SCALE GENOMIC DNA]</scope>
    <source>
        <strain evidence="13 14">ATCC BAA-894</strain>
    </source>
</reference>
<accession>A7MJK2</accession>
<comment type="similarity">
    <text evidence="2 11">Belongs to the FliJ family.</text>
</comment>
<evidence type="ECO:0000256" key="4">
    <source>
        <dbReference type="ARBA" id="ARBA00022448"/>
    </source>
</evidence>
<dbReference type="HOGENOM" id="CLU_119965_2_1_6"/>
<dbReference type="PANTHER" id="PTHR38786:SF1">
    <property type="entry name" value="FLAGELLAR FLIJ PROTEIN"/>
    <property type="match status" value="1"/>
</dbReference>
<feature type="coiled-coil region" evidence="12">
    <location>
        <begin position="37"/>
        <end position="98"/>
    </location>
</feature>
<dbReference type="InterPro" id="IPR053716">
    <property type="entry name" value="Flag_assembly_chemotaxis_eff"/>
</dbReference>
<dbReference type="KEGG" id="esa:ESA_01256"/>
<dbReference type="GO" id="GO:0044781">
    <property type="term" value="P:bacterial-type flagellum organization"/>
    <property type="evidence" value="ECO:0007669"/>
    <property type="project" value="UniProtKB-KW"/>
</dbReference>
<keyword evidence="12" id="KW-0175">Coiled coil</keyword>
<evidence type="ECO:0000256" key="7">
    <source>
        <dbReference type="ARBA" id="ARBA00022795"/>
    </source>
</evidence>
<evidence type="ECO:0000256" key="2">
    <source>
        <dbReference type="ARBA" id="ARBA00010004"/>
    </source>
</evidence>
<dbReference type="GO" id="GO:0006935">
    <property type="term" value="P:chemotaxis"/>
    <property type="evidence" value="ECO:0007669"/>
    <property type="project" value="UniProtKB-UniRule"/>
</dbReference>
<dbReference type="Pfam" id="PF02050">
    <property type="entry name" value="FliJ"/>
    <property type="match status" value="1"/>
</dbReference>
<dbReference type="GO" id="GO:0009288">
    <property type="term" value="C:bacterial-type flagellum"/>
    <property type="evidence" value="ECO:0007669"/>
    <property type="project" value="UniProtKB-UniRule"/>
</dbReference>
<dbReference type="PRINTS" id="PR01004">
    <property type="entry name" value="FLGFLIJ"/>
</dbReference>
<keyword evidence="4 11" id="KW-0813">Transport</keyword>
<evidence type="ECO:0000256" key="11">
    <source>
        <dbReference type="PIRNR" id="PIRNR019404"/>
    </source>
</evidence>
<name>A7MJK2_CROS8</name>
<evidence type="ECO:0000256" key="1">
    <source>
        <dbReference type="ARBA" id="ARBA00004413"/>
    </source>
</evidence>
<dbReference type="GO" id="GO:0015031">
    <property type="term" value="P:protein transport"/>
    <property type="evidence" value="ECO:0007669"/>
    <property type="project" value="UniProtKB-UniRule"/>
</dbReference>
<dbReference type="Proteomes" id="UP000000260">
    <property type="component" value="Chromosome"/>
</dbReference>
<dbReference type="InterPro" id="IPR012823">
    <property type="entry name" value="Flagell_FliJ"/>
</dbReference>
<dbReference type="InterPro" id="IPR052570">
    <property type="entry name" value="FliJ"/>
</dbReference>
<dbReference type="InterPro" id="IPR018006">
    <property type="entry name" value="Flag_FliJ_proteobac"/>
</dbReference>
<dbReference type="NCBIfam" id="TIGR02473">
    <property type="entry name" value="flagell_FliJ"/>
    <property type="match status" value="1"/>
</dbReference>
<protein>
    <recommendedName>
        <fullName evidence="3 11">Flagellar FliJ protein</fullName>
    </recommendedName>
</protein>
<dbReference type="GO" id="GO:0003774">
    <property type="term" value="F:cytoskeletal motor activity"/>
    <property type="evidence" value="ECO:0007669"/>
    <property type="project" value="UniProtKB-UniRule"/>
</dbReference>
<gene>
    <name evidence="13" type="ordered locus">ESA_01256</name>
</gene>
<dbReference type="Gene3D" id="1.10.287.1700">
    <property type="match status" value="1"/>
</dbReference>